<proteinExistence type="predicted"/>
<dbReference type="EC" id="6.5.1.8" evidence="1"/>
<dbReference type="EMBL" id="ACCH01000231">
    <property type="protein sequence ID" value="EEF89114.1"/>
    <property type="molecule type" value="Genomic_DNA"/>
</dbReference>
<evidence type="ECO:0000256" key="3">
    <source>
        <dbReference type="ARBA" id="ARBA00022723"/>
    </source>
</evidence>
<feature type="binding site" evidence="10">
    <location>
        <begin position="434"/>
        <end position="437"/>
    </location>
    <ligand>
        <name>GMP</name>
        <dbReference type="ChEBI" id="CHEBI:58115"/>
    </ligand>
</feature>
<evidence type="ECO:0000256" key="1">
    <source>
        <dbReference type="ARBA" id="ARBA00012726"/>
    </source>
</evidence>
<evidence type="ECO:0000256" key="2">
    <source>
        <dbReference type="ARBA" id="ARBA00022598"/>
    </source>
</evidence>
<feature type="binding site" evidence="11">
    <location>
        <position position="295"/>
    </location>
    <ligand>
        <name>Mn(2+)</name>
        <dbReference type="ChEBI" id="CHEBI:29035"/>
        <label>2</label>
    </ligand>
</feature>
<gene>
    <name evidence="12" type="ORF">BACCELL_03271</name>
</gene>
<evidence type="ECO:0000256" key="6">
    <source>
        <dbReference type="ARBA" id="ARBA00023134"/>
    </source>
</evidence>
<accession>E2NG48</accession>
<feature type="binding site" evidence="10">
    <location>
        <begin position="377"/>
        <end position="378"/>
    </location>
    <ligand>
        <name>GMP</name>
        <dbReference type="ChEBI" id="CHEBI:58115"/>
    </ligand>
</feature>
<dbReference type="AlphaFoldDB" id="E2NG48"/>
<dbReference type="Pfam" id="PF01139">
    <property type="entry name" value="RtcB"/>
    <property type="match status" value="1"/>
</dbReference>
<evidence type="ECO:0000256" key="7">
    <source>
        <dbReference type="ARBA" id="ARBA00023211"/>
    </source>
</evidence>
<evidence type="ECO:0000313" key="12">
    <source>
        <dbReference type="EMBL" id="EEF89114.1"/>
    </source>
</evidence>
<keyword evidence="3 11" id="KW-0479">Metal-binding</keyword>
<evidence type="ECO:0000256" key="11">
    <source>
        <dbReference type="PIRSR" id="PIRSR601233-3"/>
    </source>
</evidence>
<evidence type="ECO:0000256" key="4">
    <source>
        <dbReference type="ARBA" id="ARBA00022741"/>
    </source>
</evidence>
<keyword evidence="6 10" id="KW-0342">GTP-binding</keyword>
<dbReference type="SUPFAM" id="SSF103365">
    <property type="entry name" value="Hypothetical protein PH1602"/>
    <property type="match status" value="1"/>
</dbReference>
<dbReference type="GO" id="GO:0005525">
    <property type="term" value="F:GTP binding"/>
    <property type="evidence" value="ECO:0007669"/>
    <property type="project" value="UniProtKB-KW"/>
</dbReference>
<dbReference type="Proteomes" id="UP000003711">
    <property type="component" value="Unassembled WGS sequence"/>
</dbReference>
<feature type="binding site" evidence="11">
    <location>
        <position position="377"/>
    </location>
    <ligand>
        <name>Mn(2+)</name>
        <dbReference type="ChEBI" id="CHEBI:29035"/>
        <label>2</label>
    </ligand>
</feature>
<comment type="cofactor">
    <cofactor evidence="11">
        <name>Mn(2+)</name>
        <dbReference type="ChEBI" id="CHEBI:29035"/>
    </cofactor>
    <text evidence="11">Binds 2 manganese ions per subunit.</text>
</comment>
<keyword evidence="4 10" id="KW-0547">Nucleotide-binding</keyword>
<reference evidence="12 13" key="2">
    <citation type="submission" date="2009-01" db="EMBL/GenBank/DDBJ databases">
        <title>Draft genome sequence of Bacteroides cellulosilyticus (DSM 14838).</title>
        <authorList>
            <person name="Sudarsanam P."/>
            <person name="Ley R."/>
            <person name="Guruge J."/>
            <person name="Turnbaugh P.J."/>
            <person name="Mahowald M."/>
            <person name="Liep D."/>
            <person name="Gordon J."/>
        </authorList>
    </citation>
    <scope>NUCLEOTIDE SEQUENCE [LARGE SCALE GENOMIC DNA]</scope>
    <source>
        <strain evidence="12 13">DSM 14838</strain>
    </source>
</reference>
<protein>
    <recommendedName>
        <fullName evidence="1">3'-phosphate/5'-hydroxy nucleic acid ligase</fullName>
        <ecNumber evidence="1">6.5.1.8</ecNumber>
    </recommendedName>
</protein>
<keyword evidence="2" id="KW-0436">Ligase</keyword>
<organism evidence="12 13">
    <name type="scientific">Bacteroides cellulosilyticus DSM 14838</name>
    <dbReference type="NCBI Taxonomy" id="537012"/>
    <lineage>
        <taxon>Bacteria</taxon>
        <taxon>Pseudomonadati</taxon>
        <taxon>Bacteroidota</taxon>
        <taxon>Bacteroidia</taxon>
        <taxon>Bacteroidales</taxon>
        <taxon>Bacteroidaceae</taxon>
        <taxon>Bacteroides</taxon>
    </lineage>
</organism>
<dbReference type="HOGENOM" id="CLU_022279_1_0_10"/>
<evidence type="ECO:0000256" key="9">
    <source>
        <dbReference type="PIRSR" id="PIRSR601233-1"/>
    </source>
</evidence>
<dbReference type="PANTHER" id="PTHR43749:SF2">
    <property type="entry name" value="RNA-SPLICING LIGASE RTCB"/>
    <property type="match status" value="1"/>
</dbReference>
<dbReference type="GO" id="GO:0006396">
    <property type="term" value="P:RNA processing"/>
    <property type="evidence" value="ECO:0007669"/>
    <property type="project" value="InterPro"/>
</dbReference>
<feature type="binding site" evidence="11">
    <location>
        <position position="188"/>
    </location>
    <ligand>
        <name>Mn(2+)</name>
        <dbReference type="ChEBI" id="CHEBI:29035"/>
        <label>1</label>
    </ligand>
</feature>
<feature type="active site" description="GMP-histidine intermediate" evidence="9">
    <location>
        <position position="434"/>
    </location>
</feature>
<comment type="caution">
    <text evidence="12">The sequence shown here is derived from an EMBL/GenBank/DDBJ whole genome shotgun (WGS) entry which is preliminary data.</text>
</comment>
<dbReference type="InterPro" id="IPR036025">
    <property type="entry name" value="RtcB-like_sf"/>
</dbReference>
<dbReference type="PANTHER" id="PTHR43749">
    <property type="entry name" value="RNA-SPLICING LIGASE RTCB"/>
    <property type="match status" value="1"/>
</dbReference>
<dbReference type="GO" id="GO:0170057">
    <property type="term" value="F:RNA ligase (GTP) activity"/>
    <property type="evidence" value="ECO:0007669"/>
    <property type="project" value="UniProtKB-EC"/>
</dbReference>
<reference evidence="12 13" key="1">
    <citation type="submission" date="2008-12" db="EMBL/GenBank/DDBJ databases">
        <authorList>
            <person name="Fulton L."/>
            <person name="Clifton S."/>
            <person name="Fulton B."/>
            <person name="Xu J."/>
            <person name="Minx P."/>
            <person name="Pepin K.H."/>
            <person name="Johnson M."/>
            <person name="Bhonagiri V."/>
            <person name="Nash W.E."/>
            <person name="Mardis E.R."/>
            <person name="Wilson R.K."/>
        </authorList>
    </citation>
    <scope>NUCLEOTIDE SEQUENCE [LARGE SCALE GENOMIC DNA]</scope>
    <source>
        <strain evidence="12 13">DSM 14838</strain>
    </source>
</reference>
<keyword evidence="7 11" id="KW-0464">Manganese</keyword>
<feature type="binding site" evidence="11">
    <location>
        <position position="267"/>
    </location>
    <ligand>
        <name>Mn(2+)</name>
        <dbReference type="ChEBI" id="CHEBI:29035"/>
        <label>1</label>
    </ligand>
</feature>
<dbReference type="GO" id="GO:0030145">
    <property type="term" value="F:manganese ion binding"/>
    <property type="evidence" value="ECO:0007669"/>
    <property type="project" value="TreeGrafter"/>
</dbReference>
<name>E2NG48_9BACE</name>
<comment type="catalytic activity">
    <reaction evidence="8">
        <text>a 3'-end 3'-phospho-ribonucleotide-RNA + a 5'-end dephospho-ribonucleoside-RNA + GTP = a ribonucleotidyl-ribonucleotide-RNA + GMP + diphosphate</text>
        <dbReference type="Rhea" id="RHEA:68076"/>
        <dbReference type="Rhea" id="RHEA-COMP:10463"/>
        <dbReference type="Rhea" id="RHEA-COMP:13936"/>
        <dbReference type="Rhea" id="RHEA-COMP:17355"/>
        <dbReference type="ChEBI" id="CHEBI:33019"/>
        <dbReference type="ChEBI" id="CHEBI:37565"/>
        <dbReference type="ChEBI" id="CHEBI:58115"/>
        <dbReference type="ChEBI" id="CHEBI:83062"/>
        <dbReference type="ChEBI" id="CHEBI:138284"/>
        <dbReference type="ChEBI" id="CHEBI:173118"/>
        <dbReference type="EC" id="6.5.1.8"/>
    </reaction>
</comment>
<dbReference type="InterPro" id="IPR052915">
    <property type="entry name" value="RtcB-like"/>
</dbReference>
<evidence type="ECO:0000313" key="13">
    <source>
        <dbReference type="Proteomes" id="UP000003711"/>
    </source>
</evidence>
<evidence type="ECO:0000256" key="8">
    <source>
        <dbReference type="ARBA" id="ARBA00047746"/>
    </source>
</evidence>
<dbReference type="GO" id="GO:0006281">
    <property type="term" value="P:DNA repair"/>
    <property type="evidence" value="ECO:0007669"/>
    <property type="project" value="TreeGrafter"/>
</dbReference>
<dbReference type="Gene3D" id="3.90.1860.10">
    <property type="entry name" value="tRNA-splicing ligase RtcB"/>
    <property type="match status" value="1"/>
</dbReference>
<dbReference type="InterPro" id="IPR001233">
    <property type="entry name" value="RtcB"/>
</dbReference>
<feature type="binding site" evidence="10">
    <location>
        <begin position="410"/>
        <end position="413"/>
    </location>
    <ligand>
        <name>GMP</name>
        <dbReference type="ChEBI" id="CHEBI:58115"/>
    </ligand>
</feature>
<sequence length="507" mass="55969">MQWTDSVVSIIIPHALDTKRILHCPVARRAAHAVCVHMKKENMGIRLKDLSKLGYRDNVARSLAVAIVGKHCKHQSKEQIIKTLSDVLENPDTYKENETWGKLAEHLSPTLIEKKFTAYDLLDEPLPYKTYGGKFIETLAKQQMNLAMRLPVSVAGALMPDAHAGYGLPIGGVLATDNAVIPYVVGVDIGCRMSLTVFDAKADYLKRYSHQIKEALKNYTHFGMEGGLTFAQEHEVTEREEFQLTPLLRDLRGKAIRQLGSSGGGNHFVEFGELLLQGENVLGLPEGNYMALLSHSGSRGLGAAIAMHYSRIAREVCKLPREAQHFAWLDLNSEEGQEYWMSMNLAGDYARACHEQIHLNLSKALGLEPMANVNNHHNFAWKEEIAPGHTAIVHRKGATPAQVGQPGLIPGSMATPGYLVAGRGVEESLCSASHGAGRAMSRQKAKESFTQSAMKKFLSQAGVTLIGGSIEEMPLAYKNIDRVMQPQETLVEVQGKFMPRIVRMNKE</sequence>
<dbReference type="GO" id="GO:0042245">
    <property type="term" value="P:RNA repair"/>
    <property type="evidence" value="ECO:0007669"/>
    <property type="project" value="UniProtKB-KW"/>
</dbReference>
<evidence type="ECO:0000256" key="10">
    <source>
        <dbReference type="PIRSR" id="PIRSR601233-2"/>
    </source>
</evidence>
<feature type="binding site" evidence="10">
    <location>
        <begin position="266"/>
        <end position="270"/>
    </location>
    <ligand>
        <name>GMP</name>
        <dbReference type="ChEBI" id="CHEBI:58115"/>
    </ligand>
</feature>
<keyword evidence="5" id="KW-0692">RNA repair</keyword>
<dbReference type="GO" id="GO:0003909">
    <property type="term" value="F:DNA ligase activity"/>
    <property type="evidence" value="ECO:0007669"/>
    <property type="project" value="TreeGrafter"/>
</dbReference>
<evidence type="ECO:0000256" key="5">
    <source>
        <dbReference type="ARBA" id="ARBA00022800"/>
    </source>
</evidence>